<protein>
    <recommendedName>
        <fullName evidence="4">Type II secretion system protein GspG C-terminal domain-containing protein</fullName>
    </recommendedName>
</protein>
<comment type="caution">
    <text evidence="2">The sequence shown here is derived from an EMBL/GenBank/DDBJ whole genome shotgun (WGS) entry which is preliminary data.</text>
</comment>
<keyword evidence="1" id="KW-1133">Transmembrane helix</keyword>
<dbReference type="Proteomes" id="UP000236845">
    <property type="component" value="Unassembled WGS sequence"/>
</dbReference>
<keyword evidence="1" id="KW-0812">Transmembrane</keyword>
<evidence type="ECO:0000313" key="3">
    <source>
        <dbReference type="Proteomes" id="UP000236845"/>
    </source>
</evidence>
<name>A0A2H0YQD5_9BACT</name>
<evidence type="ECO:0008006" key="4">
    <source>
        <dbReference type="Google" id="ProtNLM"/>
    </source>
</evidence>
<evidence type="ECO:0000256" key="1">
    <source>
        <dbReference type="SAM" id="Phobius"/>
    </source>
</evidence>
<gene>
    <name evidence="2" type="ORF">COT26_01830</name>
</gene>
<sequence length="114" mass="13208">MKKQKGFSLVDLVVLIVLLCVVAFVFMLMYNESSARSEAIKTLVAIQGTERNIQEKYQYYVDNPYLLEVFPKKPACKYEFKKISDSTFTVTASSKKFVGYYQIKETGEPQYFDK</sequence>
<feature type="transmembrane region" description="Helical" evidence="1">
    <location>
        <begin position="12"/>
        <end position="30"/>
    </location>
</feature>
<dbReference type="EMBL" id="PEXW01000039">
    <property type="protein sequence ID" value="PIS40715.1"/>
    <property type="molecule type" value="Genomic_DNA"/>
</dbReference>
<dbReference type="AlphaFoldDB" id="A0A2H0YQD5"/>
<organism evidence="2 3">
    <name type="scientific">Candidatus Kerfeldbacteria bacterium CG08_land_8_20_14_0_20_43_14</name>
    <dbReference type="NCBI Taxonomy" id="2014246"/>
    <lineage>
        <taxon>Bacteria</taxon>
        <taxon>Candidatus Kerfeldiibacteriota</taxon>
    </lineage>
</organism>
<accession>A0A2H0YQD5</accession>
<reference evidence="3" key="1">
    <citation type="submission" date="2017-09" db="EMBL/GenBank/DDBJ databases">
        <title>Depth-based differentiation of microbial function through sediment-hosted aquifers and enrichment of novel symbionts in the deep terrestrial subsurface.</title>
        <authorList>
            <person name="Probst A.J."/>
            <person name="Ladd B."/>
            <person name="Jarett J.K."/>
            <person name="Geller-Mcgrath D.E."/>
            <person name="Sieber C.M.K."/>
            <person name="Emerson J.B."/>
            <person name="Anantharaman K."/>
            <person name="Thomas B.C."/>
            <person name="Malmstrom R."/>
            <person name="Stieglmeier M."/>
            <person name="Klingl A."/>
            <person name="Woyke T."/>
            <person name="Ryan C.M."/>
            <person name="Banfield J.F."/>
        </authorList>
    </citation>
    <scope>NUCLEOTIDE SEQUENCE [LARGE SCALE GENOMIC DNA]</scope>
</reference>
<keyword evidence="1" id="KW-0472">Membrane</keyword>
<evidence type="ECO:0000313" key="2">
    <source>
        <dbReference type="EMBL" id="PIS40715.1"/>
    </source>
</evidence>
<proteinExistence type="predicted"/>